<dbReference type="Proteomes" id="UP000887159">
    <property type="component" value="Unassembled WGS sequence"/>
</dbReference>
<dbReference type="EMBL" id="BMAU01021387">
    <property type="protein sequence ID" value="GFY28833.1"/>
    <property type="molecule type" value="Genomic_DNA"/>
</dbReference>
<dbReference type="AlphaFoldDB" id="A0A8X7BEZ7"/>
<comment type="caution">
    <text evidence="1">The sequence shown here is derived from an EMBL/GenBank/DDBJ whole genome shotgun (WGS) entry which is preliminary data.</text>
</comment>
<evidence type="ECO:0000313" key="2">
    <source>
        <dbReference type="Proteomes" id="UP000887159"/>
    </source>
</evidence>
<name>A0A8X7BEZ7_TRICX</name>
<protein>
    <submittedName>
        <fullName evidence="1">Uncharacterized protein</fullName>
    </submittedName>
</protein>
<evidence type="ECO:0000313" key="1">
    <source>
        <dbReference type="EMBL" id="GFY28833.1"/>
    </source>
</evidence>
<accession>A0A8X7BEZ7</accession>
<organism evidence="1 2">
    <name type="scientific">Trichonephila clavipes</name>
    <name type="common">Golden silk orbweaver</name>
    <name type="synonym">Nephila clavipes</name>
    <dbReference type="NCBI Taxonomy" id="2585209"/>
    <lineage>
        <taxon>Eukaryota</taxon>
        <taxon>Metazoa</taxon>
        <taxon>Ecdysozoa</taxon>
        <taxon>Arthropoda</taxon>
        <taxon>Chelicerata</taxon>
        <taxon>Arachnida</taxon>
        <taxon>Araneae</taxon>
        <taxon>Araneomorphae</taxon>
        <taxon>Entelegynae</taxon>
        <taxon>Araneoidea</taxon>
        <taxon>Nephilidae</taxon>
        <taxon>Trichonephila</taxon>
    </lineage>
</organism>
<gene>
    <name evidence="1" type="ORF">TNCV_4719661</name>
</gene>
<reference evidence="1" key="1">
    <citation type="submission" date="2020-08" db="EMBL/GenBank/DDBJ databases">
        <title>Multicomponent nature underlies the extraordinary mechanical properties of spider dragline silk.</title>
        <authorList>
            <person name="Kono N."/>
            <person name="Nakamura H."/>
            <person name="Mori M."/>
            <person name="Yoshida Y."/>
            <person name="Ohtoshi R."/>
            <person name="Malay A.D."/>
            <person name="Moran D.A.P."/>
            <person name="Tomita M."/>
            <person name="Numata K."/>
            <person name="Arakawa K."/>
        </authorList>
    </citation>
    <scope>NUCLEOTIDE SEQUENCE</scope>
</reference>
<proteinExistence type="predicted"/>
<keyword evidence="2" id="KW-1185">Reference proteome</keyword>
<sequence>MFFLSWLERIAILAPKNPRGLSAEIAIKAPSQHFSICRFLFRRSQETKHHFLSSFAISDLFCWIPSKGFTKLDTGLRGQCLQDGCRLFA</sequence>